<keyword evidence="5 8" id="KW-1133">Transmembrane helix</keyword>
<comment type="caution">
    <text evidence="10">The sequence shown here is derived from an EMBL/GenBank/DDBJ whole genome shotgun (WGS) entry which is preliminary data.</text>
</comment>
<feature type="transmembrane region" description="Helical" evidence="8">
    <location>
        <begin position="336"/>
        <end position="356"/>
    </location>
</feature>
<gene>
    <name evidence="10" type="ORF">AB6A40_000580</name>
</gene>
<dbReference type="InterPro" id="IPR003392">
    <property type="entry name" value="PTHD_SSD"/>
</dbReference>
<organism evidence="10 11">
    <name type="scientific">Gnathostoma spinigerum</name>
    <dbReference type="NCBI Taxonomy" id="75299"/>
    <lineage>
        <taxon>Eukaryota</taxon>
        <taxon>Metazoa</taxon>
        <taxon>Ecdysozoa</taxon>
        <taxon>Nematoda</taxon>
        <taxon>Chromadorea</taxon>
        <taxon>Rhabditida</taxon>
        <taxon>Spirurina</taxon>
        <taxon>Gnathostomatomorpha</taxon>
        <taxon>Gnathostomatoidea</taxon>
        <taxon>Gnathostomatidae</taxon>
        <taxon>Gnathostoma</taxon>
    </lineage>
</organism>
<feature type="domain" description="SSD" evidence="9">
    <location>
        <begin position="269"/>
        <end position="430"/>
    </location>
</feature>
<keyword evidence="6 8" id="KW-0472">Membrane</keyword>
<dbReference type="PANTHER" id="PTHR10796">
    <property type="entry name" value="PATCHED-RELATED"/>
    <property type="match status" value="1"/>
</dbReference>
<feature type="transmembrane region" description="Helical" evidence="8">
    <location>
        <begin position="265"/>
        <end position="285"/>
    </location>
</feature>
<dbReference type="FunFam" id="1.20.1640.10:FF:000013">
    <property type="entry name" value="PaTched Related family"/>
    <property type="match status" value="1"/>
</dbReference>
<evidence type="ECO:0000256" key="5">
    <source>
        <dbReference type="ARBA" id="ARBA00022989"/>
    </source>
</evidence>
<dbReference type="PANTHER" id="PTHR10796:SF193">
    <property type="entry name" value="SSD DOMAIN-CONTAINING PROTEIN"/>
    <property type="match status" value="1"/>
</dbReference>
<keyword evidence="3" id="KW-1003">Cell membrane</keyword>
<accession>A0ABD6E935</accession>
<dbReference type="Gene3D" id="1.20.1640.10">
    <property type="entry name" value="Multidrug efflux transporter AcrB transmembrane domain"/>
    <property type="match status" value="2"/>
</dbReference>
<keyword evidence="7" id="KW-0325">Glycoprotein</keyword>
<evidence type="ECO:0000259" key="9">
    <source>
        <dbReference type="PROSITE" id="PS50156"/>
    </source>
</evidence>
<keyword evidence="4 8" id="KW-0812">Transmembrane</keyword>
<dbReference type="InterPro" id="IPR000731">
    <property type="entry name" value="SSD"/>
</dbReference>
<evidence type="ECO:0000256" key="8">
    <source>
        <dbReference type="SAM" id="Phobius"/>
    </source>
</evidence>
<feature type="transmembrane region" description="Helical" evidence="8">
    <location>
        <begin position="306"/>
        <end position="330"/>
    </location>
</feature>
<evidence type="ECO:0000313" key="11">
    <source>
        <dbReference type="Proteomes" id="UP001608902"/>
    </source>
</evidence>
<dbReference type="EMBL" id="JBGFUD010000169">
    <property type="protein sequence ID" value="MFH4973871.1"/>
    <property type="molecule type" value="Genomic_DNA"/>
</dbReference>
<feature type="transmembrane region" description="Helical" evidence="8">
    <location>
        <begin position="816"/>
        <end position="836"/>
    </location>
</feature>
<comment type="similarity">
    <text evidence="2">Belongs to the patched family.</text>
</comment>
<name>A0ABD6E935_9BILA</name>
<feature type="transmembrane region" description="Helical" evidence="8">
    <location>
        <begin position="888"/>
        <end position="911"/>
    </location>
</feature>
<evidence type="ECO:0000256" key="6">
    <source>
        <dbReference type="ARBA" id="ARBA00023136"/>
    </source>
</evidence>
<comment type="subcellular location">
    <subcellularLocation>
        <location evidence="1">Cell membrane</location>
        <topology evidence="1">Multi-pass membrane protein</topology>
    </subcellularLocation>
</comment>
<evidence type="ECO:0000313" key="10">
    <source>
        <dbReference type="EMBL" id="MFH4973871.1"/>
    </source>
</evidence>
<feature type="transmembrane region" description="Helical" evidence="8">
    <location>
        <begin position="408"/>
        <end position="430"/>
    </location>
</feature>
<protein>
    <recommendedName>
        <fullName evidence="9">SSD domain-containing protein</fullName>
    </recommendedName>
</protein>
<feature type="transmembrane region" description="Helical" evidence="8">
    <location>
        <begin position="917"/>
        <end position="944"/>
    </location>
</feature>
<evidence type="ECO:0000256" key="2">
    <source>
        <dbReference type="ARBA" id="ARBA00005585"/>
    </source>
</evidence>
<dbReference type="PROSITE" id="PS50156">
    <property type="entry name" value="SSD"/>
    <property type="match status" value="1"/>
</dbReference>
<dbReference type="Pfam" id="PF02460">
    <property type="entry name" value="Patched"/>
    <property type="match status" value="1"/>
</dbReference>
<feature type="transmembrane region" description="Helical" evidence="8">
    <location>
        <begin position="26"/>
        <end position="46"/>
    </location>
</feature>
<dbReference type="Proteomes" id="UP001608902">
    <property type="component" value="Unassembled WGS sequence"/>
</dbReference>
<evidence type="ECO:0000256" key="7">
    <source>
        <dbReference type="ARBA" id="ARBA00023180"/>
    </source>
</evidence>
<evidence type="ECO:0000256" key="4">
    <source>
        <dbReference type="ARBA" id="ARBA00022692"/>
    </source>
</evidence>
<proteinExistence type="inferred from homology"/>
<feature type="transmembrane region" description="Helical" evidence="8">
    <location>
        <begin position="783"/>
        <end position="809"/>
    </location>
</feature>
<reference evidence="10 11" key="1">
    <citation type="submission" date="2024-08" db="EMBL/GenBank/DDBJ databases">
        <title>Gnathostoma spinigerum genome.</title>
        <authorList>
            <person name="Gonzalez-Bertolin B."/>
            <person name="Monzon S."/>
            <person name="Zaballos A."/>
            <person name="Jimenez P."/>
            <person name="Dekumyoy P."/>
            <person name="Varona S."/>
            <person name="Cuesta I."/>
            <person name="Sumanam S."/>
            <person name="Adisakwattana P."/>
            <person name="Gasser R.B."/>
            <person name="Hernandez-Gonzalez A."/>
            <person name="Young N.D."/>
            <person name="Perteguer M.J."/>
        </authorList>
    </citation>
    <scope>NUCLEOTIDE SEQUENCE [LARGE SCALE GENOMIC DNA]</scope>
    <source>
        <strain evidence="10">AL3</strain>
        <tissue evidence="10">Liver</tissue>
    </source>
</reference>
<dbReference type="GO" id="GO:0005886">
    <property type="term" value="C:plasma membrane"/>
    <property type="evidence" value="ECO:0007669"/>
    <property type="project" value="UniProtKB-SubCell"/>
</dbReference>
<sequence>MWTTSIEPFVRHFFGWYGRAVYKWRWPLFVVPLIITPILSSGFFRLNTLKVDDPSYVFTPRDARWRYELSTFSSIWPLDENKFLPGKSFESKRFVSILVRAKDDGDILRSSVLNEIQALNDWVMYNISTPTIDQKFNLTYQDLCLSYDWVCGGNEHILMFKERFRVGKFINLSFPRGGNQDTPVYLGTTLGGVTLNDDRTVKSANITQLFYFLKQQPDIIRYYSSRFSYAVEHFLLHRFTSDLISVSFAHYQSLEDGLDQNARDFAPNFVVSFVAVCVYAIVFSFTTRGRHKRGIDCVRSKPYVAVAGLVTTLLALCSGFGTMLLIGVPYNVINTIIPFLLIAIGVDDMFIMNACWNQSDRKRNTAYRMSEMMGHAGVAVTITNITDILSFAIGCITELPGIELFCSYAFVTLTYCYIYQLTFFAGFLAIMGDVEENQRHCLFFYKIHPTTNEKSHNDLNNKCKTKNKHTNELSRSLHAIQCDSISSDPSHQSTNSGSASSTDSGIMLDSGYYKTLHQIAVAGDALPIDNRCPQHTILQSNEKKIEFDHGFKVHKEFDNDDHRSNVGFVHYFFSDIYGPFVLRNDVRLYTLLTYLLFICVALYGCVNFKEGLNPENLVTSDHYIARFFADLKKFWVQGPQLQVCVLNPPNFTDPVQRERMMGVVRSLENTPYTLGREGTVFFFLEYLNYLDQVNAELENTDRLWNKKLRSWLKFTGGSAQWATDIKYGPDLETIMAFRFQIALKNMVEPNDHKEAAKLLRRIADNQPFHIEIYHETFSFADQYIIIAPATLRNVSISLLCMTIVALLLIPNLPSCFLILASIISINVGVFGYMTLWGVNLDAVSMISIIMSIGFAVDLSAHITYSFVTATGTSKQRVLSALKSLGWPIFQGATSTIAGISVLSTVNAYIILTFFKTVWLTMCIGMTHGLLFLPVALSCLPLELFTSNNATPKKSSTVH</sequence>
<keyword evidence="11" id="KW-1185">Reference proteome</keyword>
<dbReference type="InterPro" id="IPR051697">
    <property type="entry name" value="Patched_domain-protein"/>
</dbReference>
<evidence type="ECO:0000256" key="3">
    <source>
        <dbReference type="ARBA" id="ARBA00022475"/>
    </source>
</evidence>
<feature type="transmembrane region" description="Helical" evidence="8">
    <location>
        <begin position="842"/>
        <end position="867"/>
    </location>
</feature>
<evidence type="ECO:0000256" key="1">
    <source>
        <dbReference type="ARBA" id="ARBA00004651"/>
    </source>
</evidence>
<dbReference type="AlphaFoldDB" id="A0ABD6E935"/>
<feature type="transmembrane region" description="Helical" evidence="8">
    <location>
        <begin position="377"/>
        <end position="402"/>
    </location>
</feature>
<dbReference type="SUPFAM" id="SSF82866">
    <property type="entry name" value="Multidrug efflux transporter AcrB transmembrane domain"/>
    <property type="match status" value="2"/>
</dbReference>